<gene>
    <name evidence="1" type="ORF">Goshw_019823</name>
</gene>
<protein>
    <submittedName>
        <fullName evidence="1">Uncharacterized protein</fullName>
    </submittedName>
</protein>
<organism evidence="1 2">
    <name type="scientific">Gossypium schwendimanii</name>
    <name type="common">Cotton</name>
    <dbReference type="NCBI Taxonomy" id="34291"/>
    <lineage>
        <taxon>Eukaryota</taxon>
        <taxon>Viridiplantae</taxon>
        <taxon>Streptophyta</taxon>
        <taxon>Embryophyta</taxon>
        <taxon>Tracheophyta</taxon>
        <taxon>Spermatophyta</taxon>
        <taxon>Magnoliopsida</taxon>
        <taxon>eudicotyledons</taxon>
        <taxon>Gunneridae</taxon>
        <taxon>Pentapetalae</taxon>
        <taxon>rosids</taxon>
        <taxon>malvids</taxon>
        <taxon>Malvales</taxon>
        <taxon>Malvaceae</taxon>
        <taxon>Malvoideae</taxon>
        <taxon>Gossypium</taxon>
    </lineage>
</organism>
<name>A0A7J9MIP4_GOSSC</name>
<evidence type="ECO:0000313" key="1">
    <source>
        <dbReference type="EMBL" id="MBA0870995.1"/>
    </source>
</evidence>
<feature type="non-terminal residue" evidence="1">
    <location>
        <position position="19"/>
    </location>
</feature>
<evidence type="ECO:0000313" key="2">
    <source>
        <dbReference type="Proteomes" id="UP000593576"/>
    </source>
</evidence>
<accession>A0A7J9MIP4</accession>
<sequence length="19" mass="2053">MASTLVVGGINRGDMFKAW</sequence>
<dbReference type="AlphaFoldDB" id="A0A7J9MIP4"/>
<keyword evidence="2" id="KW-1185">Reference proteome</keyword>
<proteinExistence type="predicted"/>
<dbReference type="Proteomes" id="UP000593576">
    <property type="component" value="Unassembled WGS sequence"/>
</dbReference>
<reference evidence="1 2" key="1">
    <citation type="journal article" date="2019" name="Genome Biol. Evol.">
        <title>Insights into the evolution of the New World diploid cottons (Gossypium, subgenus Houzingenia) based on genome sequencing.</title>
        <authorList>
            <person name="Grover C.E."/>
            <person name="Arick M.A. 2nd"/>
            <person name="Thrash A."/>
            <person name="Conover J.L."/>
            <person name="Sanders W.S."/>
            <person name="Peterson D.G."/>
            <person name="Frelichowski J.E."/>
            <person name="Scheffler J.A."/>
            <person name="Scheffler B.E."/>
            <person name="Wendel J.F."/>
        </authorList>
    </citation>
    <scope>NUCLEOTIDE SEQUENCE [LARGE SCALE GENOMIC DNA]</scope>
    <source>
        <strain evidence="1">1</strain>
        <tissue evidence="1">Leaf</tissue>
    </source>
</reference>
<dbReference type="EMBL" id="JABFAF010000011">
    <property type="protein sequence ID" value="MBA0870995.1"/>
    <property type="molecule type" value="Genomic_DNA"/>
</dbReference>
<comment type="caution">
    <text evidence="1">The sequence shown here is derived from an EMBL/GenBank/DDBJ whole genome shotgun (WGS) entry which is preliminary data.</text>
</comment>